<evidence type="ECO:0000313" key="3">
    <source>
        <dbReference type="Proteomes" id="UP001201163"/>
    </source>
</evidence>
<comment type="caution">
    <text evidence="2">The sequence shown here is derived from an EMBL/GenBank/DDBJ whole genome shotgun (WGS) entry which is preliminary data.</text>
</comment>
<feature type="compositionally biased region" description="Basic residues" evidence="1">
    <location>
        <begin position="499"/>
        <end position="509"/>
    </location>
</feature>
<feature type="compositionally biased region" description="Pro residues" evidence="1">
    <location>
        <begin position="81"/>
        <end position="99"/>
    </location>
</feature>
<feature type="compositionally biased region" description="Low complexity" evidence="1">
    <location>
        <begin position="461"/>
        <end position="497"/>
    </location>
</feature>
<feature type="region of interest" description="Disordered" evidence="1">
    <location>
        <begin position="400"/>
        <end position="509"/>
    </location>
</feature>
<dbReference type="EMBL" id="JAKELL010000083">
    <property type="protein sequence ID" value="KAH8983877.1"/>
    <property type="molecule type" value="Genomic_DNA"/>
</dbReference>
<reference evidence="2" key="1">
    <citation type="submission" date="2022-01" db="EMBL/GenBank/DDBJ databases">
        <title>Comparative genomics reveals a dynamic genome evolution in the ectomycorrhizal milk-cap (Lactarius) mushrooms.</title>
        <authorList>
            <consortium name="DOE Joint Genome Institute"/>
            <person name="Lebreton A."/>
            <person name="Tang N."/>
            <person name="Kuo A."/>
            <person name="LaButti K."/>
            <person name="Drula E."/>
            <person name="Barry K."/>
            <person name="Clum A."/>
            <person name="Lipzen A."/>
            <person name="Mousain D."/>
            <person name="Ng V."/>
            <person name="Wang R."/>
            <person name="Wang X."/>
            <person name="Dai Y."/>
            <person name="Henrissat B."/>
            <person name="Grigoriev I.V."/>
            <person name="Guerin-Laguette A."/>
            <person name="Yu F."/>
            <person name="Martin F.M."/>
        </authorList>
    </citation>
    <scope>NUCLEOTIDE SEQUENCE</scope>
    <source>
        <strain evidence="2">QP</strain>
    </source>
</reference>
<keyword evidence="3" id="KW-1185">Reference proteome</keyword>
<protein>
    <submittedName>
        <fullName evidence="2">Uncharacterized protein</fullName>
    </submittedName>
</protein>
<feature type="region of interest" description="Disordered" evidence="1">
    <location>
        <begin position="353"/>
        <end position="377"/>
    </location>
</feature>
<evidence type="ECO:0000256" key="1">
    <source>
        <dbReference type="SAM" id="MobiDB-lite"/>
    </source>
</evidence>
<organism evidence="2 3">
    <name type="scientific">Lactarius akahatsu</name>
    <dbReference type="NCBI Taxonomy" id="416441"/>
    <lineage>
        <taxon>Eukaryota</taxon>
        <taxon>Fungi</taxon>
        <taxon>Dikarya</taxon>
        <taxon>Basidiomycota</taxon>
        <taxon>Agaricomycotina</taxon>
        <taxon>Agaricomycetes</taxon>
        <taxon>Russulales</taxon>
        <taxon>Russulaceae</taxon>
        <taxon>Lactarius</taxon>
    </lineage>
</organism>
<gene>
    <name evidence="2" type="ORF">EDB92DRAFT_1889300</name>
</gene>
<evidence type="ECO:0000313" key="2">
    <source>
        <dbReference type="EMBL" id="KAH8983877.1"/>
    </source>
</evidence>
<feature type="region of interest" description="Disordered" evidence="1">
    <location>
        <begin position="1"/>
        <end position="116"/>
    </location>
</feature>
<sequence length="556" mass="61071">MEDSAPVAAAMPSTSAVPQRRTHHEVIDVDEFDDHRPPRRPRLQVHSSENLTPDIIVLDSDDGVETGPSTQPRPAGGRLRSPPPPIQTIHAPPPVPPLPSRHRPRQQTRAFPPDVVRPNVEPFAFERAMVARLPRPASHPPLGDASRPRPIINLGGGFVSLTNRHEAELIQHQQARDQARQRYFDRLRIARGIHQRHGFLSQTIGRIFPTWLFGDPTEEEMMDALAFSDLAAGEVGPFEFGGDRAQPRRAPHEYRIAYTHPYPPAPGFAHNFESPSHSVTVIDVDEEPGPSGQPTGSNLPSENMNTLACARCLDPLVLGGSSMPEDERTRRRLWSLRCGHMLDGKCIAELMKPQPTPDIEPTSMEVTGTDSSDSRMRGEDHMVDIPSPVNPQGLVLDGTVHLDRGPSARTTKARGAVDAIERQPEPSQLAMDGSEPAISTEDSSIRSRLRPRNVAGHVAHTSSSSTSFRSSTRSSSQRNSAPVRPAPSLAAVASAVPQTKRRSKGKGKQKVVEPLILGRHEWRCPVALCERLHQSLDIENQGWVMDETQGAIPIFA</sequence>
<dbReference type="Proteomes" id="UP001201163">
    <property type="component" value="Unassembled WGS sequence"/>
</dbReference>
<dbReference type="AlphaFoldDB" id="A0AAD4Q9T3"/>
<proteinExistence type="predicted"/>
<accession>A0AAD4Q9T3</accession>
<name>A0AAD4Q9T3_9AGAM</name>